<dbReference type="InParanoid" id="A0A369JYA0"/>
<organism evidence="4 5">
    <name type="scientific">Hypsizygus marmoreus</name>
    <name type="common">White beech mushroom</name>
    <name type="synonym">Agaricus marmoreus</name>
    <dbReference type="NCBI Taxonomy" id="39966"/>
    <lineage>
        <taxon>Eukaryota</taxon>
        <taxon>Fungi</taxon>
        <taxon>Dikarya</taxon>
        <taxon>Basidiomycota</taxon>
        <taxon>Agaricomycotina</taxon>
        <taxon>Agaricomycetes</taxon>
        <taxon>Agaricomycetidae</taxon>
        <taxon>Agaricales</taxon>
        <taxon>Tricholomatineae</taxon>
        <taxon>Lyophyllaceae</taxon>
        <taxon>Hypsizygus</taxon>
    </lineage>
</organism>
<reference evidence="4" key="1">
    <citation type="submission" date="2018-04" db="EMBL/GenBank/DDBJ databases">
        <title>Whole genome sequencing of Hypsizygus marmoreus.</title>
        <authorList>
            <person name="Choi I.-G."/>
            <person name="Min B."/>
            <person name="Kim J.-G."/>
            <person name="Kim S."/>
            <person name="Oh Y.-L."/>
            <person name="Kong W.-S."/>
            <person name="Park H."/>
            <person name="Jeong J."/>
            <person name="Song E.-S."/>
        </authorList>
    </citation>
    <scope>NUCLEOTIDE SEQUENCE [LARGE SCALE GENOMIC DNA]</scope>
    <source>
        <strain evidence="4">51987-8</strain>
    </source>
</reference>
<dbReference type="GO" id="GO:0016838">
    <property type="term" value="F:carbon-oxygen lyase activity, acting on phosphates"/>
    <property type="evidence" value="ECO:0007669"/>
    <property type="project" value="InterPro"/>
</dbReference>
<evidence type="ECO:0000256" key="1">
    <source>
        <dbReference type="ARBA" id="ARBA00007946"/>
    </source>
</evidence>
<dbReference type="STRING" id="39966.A0A369JYA0"/>
<comment type="similarity">
    <text evidence="1">Belongs to the trichodiene synthase family.</text>
</comment>
<gene>
    <name evidence="4" type="primary">TRI5_2</name>
    <name evidence="4" type="ORF">Hypma_004407</name>
</gene>
<proteinExistence type="inferred from homology"/>
<evidence type="ECO:0000313" key="5">
    <source>
        <dbReference type="Proteomes" id="UP000076154"/>
    </source>
</evidence>
<feature type="region of interest" description="Disordered" evidence="3">
    <location>
        <begin position="1"/>
        <end position="22"/>
    </location>
</feature>
<keyword evidence="5" id="KW-1185">Reference proteome</keyword>
<dbReference type="Proteomes" id="UP000076154">
    <property type="component" value="Unassembled WGS sequence"/>
</dbReference>
<evidence type="ECO:0000256" key="3">
    <source>
        <dbReference type="SAM" id="MobiDB-lite"/>
    </source>
</evidence>
<dbReference type="SUPFAM" id="SSF48576">
    <property type="entry name" value="Terpenoid synthases"/>
    <property type="match status" value="1"/>
</dbReference>
<dbReference type="InterPro" id="IPR008949">
    <property type="entry name" value="Isoprenoid_synthase_dom_sf"/>
</dbReference>
<dbReference type="InterPro" id="IPR024652">
    <property type="entry name" value="Trichodiene_synth"/>
</dbReference>
<accession>A0A369JYA0</accession>
<dbReference type="SFLD" id="SFLDG01021">
    <property type="entry name" value="Trichodiene_Synthase_Like"/>
    <property type="match status" value="1"/>
</dbReference>
<evidence type="ECO:0000256" key="2">
    <source>
        <dbReference type="ARBA" id="ARBA00023239"/>
    </source>
</evidence>
<keyword evidence="2" id="KW-0456">Lyase</keyword>
<protein>
    <submittedName>
        <fullName evidence="4">Trichodiene synthase</fullName>
    </submittedName>
</protein>
<comment type="caution">
    <text evidence="4">The sequence shown here is derived from an EMBL/GenBank/DDBJ whole genome shotgun (WGS) entry which is preliminary data.</text>
</comment>
<feature type="compositionally biased region" description="Polar residues" evidence="3">
    <location>
        <begin position="1"/>
        <end position="15"/>
    </location>
</feature>
<dbReference type="SFLD" id="SFLDS00005">
    <property type="entry name" value="Isoprenoid_Synthase_Type_I"/>
    <property type="match status" value="1"/>
</dbReference>
<dbReference type="Gene3D" id="1.10.600.10">
    <property type="entry name" value="Farnesyl Diphosphate Synthase"/>
    <property type="match status" value="1"/>
</dbReference>
<dbReference type="AlphaFoldDB" id="A0A369JYA0"/>
<dbReference type="EMBL" id="LUEZ02000017">
    <property type="protein sequence ID" value="RDB27321.1"/>
    <property type="molecule type" value="Genomic_DNA"/>
</dbReference>
<dbReference type="Pfam" id="PF06330">
    <property type="entry name" value="TRI5"/>
    <property type="match status" value="1"/>
</dbReference>
<sequence length="316" mass="35945">MSFKYTSSNVGSPTPSVLERDRAPQHDVASIIKDFLRGLPSHKLPKDDYAVIKIMEAMRVEMDTYELSSPLLERTMYLAASSAELGFPGYTFDEKKNIALYSWYVVYIDDTVLTDAHPFVAFQQRFMRGLPQLDPVLDAYAAVLHALCDQYDTLPANFILSATFEYISATCLEPVLPEVTIRRRFPGFLRDRTGLGIPYALFVLAKPHSEHCIRFFASCSQALPDMNFWIAGINDVLSFYKEECAGEQNNYIHNRAHADGKAPPAVLCDMIQELLEASDNIYVALPPRARETWRSFEAGVIAWHLEQDRYRLKELI</sequence>
<name>A0A369JYA0_HYPMA</name>
<evidence type="ECO:0000313" key="4">
    <source>
        <dbReference type="EMBL" id="RDB27321.1"/>
    </source>
</evidence>
<dbReference type="OrthoDB" id="2998174at2759"/>